<protein>
    <recommendedName>
        <fullName evidence="7">Glycosyl transferase family 1 domain-containing protein</fullName>
    </recommendedName>
</protein>
<dbReference type="Gene3D" id="3.40.50.2000">
    <property type="entry name" value="Glycogen Phosphorylase B"/>
    <property type="match status" value="2"/>
</dbReference>
<keyword evidence="2" id="KW-0808">Transferase</keyword>
<dbReference type="SUPFAM" id="SSF53756">
    <property type="entry name" value="UDP-Glycosyltransferase/glycogen phosphorylase"/>
    <property type="match status" value="1"/>
</dbReference>
<keyword evidence="1" id="KW-0328">Glycosyltransferase</keyword>
<evidence type="ECO:0000259" key="3">
    <source>
        <dbReference type="Pfam" id="PF00534"/>
    </source>
</evidence>
<dbReference type="EMBL" id="MHCH01000031">
    <property type="protein sequence ID" value="OGY17243.1"/>
    <property type="molecule type" value="Genomic_DNA"/>
</dbReference>
<comment type="caution">
    <text evidence="5">The sequence shown here is derived from an EMBL/GenBank/DDBJ whole genome shotgun (WGS) entry which is preliminary data.</text>
</comment>
<dbReference type="PANTHER" id="PTHR12526:SF510">
    <property type="entry name" value="D-INOSITOL 3-PHOSPHATE GLYCOSYLTRANSFERASE"/>
    <property type="match status" value="1"/>
</dbReference>
<dbReference type="InterPro" id="IPR001296">
    <property type="entry name" value="Glyco_trans_1"/>
</dbReference>
<evidence type="ECO:0000313" key="6">
    <source>
        <dbReference type="Proteomes" id="UP000177324"/>
    </source>
</evidence>
<dbReference type="GO" id="GO:0016757">
    <property type="term" value="F:glycosyltransferase activity"/>
    <property type="evidence" value="ECO:0007669"/>
    <property type="project" value="UniProtKB-KW"/>
</dbReference>
<gene>
    <name evidence="5" type="ORF">A2784_02065</name>
</gene>
<dbReference type="STRING" id="1797589.A2784_02065"/>
<dbReference type="CDD" id="cd03801">
    <property type="entry name" value="GT4_PimA-like"/>
    <property type="match status" value="1"/>
</dbReference>
<feature type="domain" description="Glycosyl transferase family 1" evidence="3">
    <location>
        <begin position="174"/>
        <end position="334"/>
    </location>
</feature>
<evidence type="ECO:0000256" key="1">
    <source>
        <dbReference type="ARBA" id="ARBA00022676"/>
    </source>
</evidence>
<feature type="domain" description="Glycosyltransferase subfamily 4-like N-terminal" evidence="4">
    <location>
        <begin position="19"/>
        <end position="169"/>
    </location>
</feature>
<dbReference type="AlphaFoldDB" id="A0A1G1VPE8"/>
<proteinExistence type="predicted"/>
<dbReference type="InterPro" id="IPR028098">
    <property type="entry name" value="Glyco_trans_4-like_N"/>
</dbReference>
<accession>A0A1G1VPE8</accession>
<dbReference type="Proteomes" id="UP000177324">
    <property type="component" value="Unassembled WGS sequence"/>
</dbReference>
<name>A0A1G1VPE8_9BACT</name>
<reference evidence="5 6" key="1">
    <citation type="journal article" date="2016" name="Nat. Commun.">
        <title>Thousands of microbial genomes shed light on interconnected biogeochemical processes in an aquifer system.</title>
        <authorList>
            <person name="Anantharaman K."/>
            <person name="Brown C.T."/>
            <person name="Hug L.A."/>
            <person name="Sharon I."/>
            <person name="Castelle C.J."/>
            <person name="Probst A.J."/>
            <person name="Thomas B.C."/>
            <person name="Singh A."/>
            <person name="Wilkins M.J."/>
            <person name="Karaoz U."/>
            <person name="Brodie E.L."/>
            <person name="Williams K.H."/>
            <person name="Hubbard S.S."/>
            <person name="Banfield J.F."/>
        </authorList>
    </citation>
    <scope>NUCLEOTIDE SEQUENCE [LARGE SCALE GENOMIC DNA]</scope>
</reference>
<organism evidence="5 6">
    <name type="scientific">Candidatus Chisholmbacteria bacterium RIFCSPHIGHO2_01_FULL_48_12</name>
    <dbReference type="NCBI Taxonomy" id="1797589"/>
    <lineage>
        <taxon>Bacteria</taxon>
        <taxon>Candidatus Chisholmiibacteriota</taxon>
    </lineage>
</organism>
<dbReference type="PANTHER" id="PTHR12526">
    <property type="entry name" value="GLYCOSYLTRANSFERASE"/>
    <property type="match status" value="1"/>
</dbReference>
<sequence length="360" mass="39995">MKILFVTEFFPDAKKVFTGGVEARTWFTVDYLRRRHSVRVISRRTALVAASLGSGWSRMWFMVRAVIEGWRGLKADVVEGSNVICYLPAWLTAKIKGVAVVAWVPDILGSDWRHFGWLTGSLGWSLEWLSFKLPWDQVIALSQQTKKKLVARGVNPERISVIYPGIDQDEFTIPGKKRAGATICMIARLVPYKRVADGVKSAAELKSELAGLKLLVIGAGPEKRRLMKLAQNLGVAGRIYWKSRLPRTSLVQALKSCQVLCHLSMVEGFGLVMLEAVAAGLPYVAYDTPINQEVTYGGEGGVLVPVGNWRRAAAAVKLLLTDQQFYRQKAAEGKKLLKNYSWAEAARRTEAVYESLVPSV</sequence>
<dbReference type="Pfam" id="PF00534">
    <property type="entry name" value="Glycos_transf_1"/>
    <property type="match status" value="1"/>
</dbReference>
<dbReference type="Pfam" id="PF13439">
    <property type="entry name" value="Glyco_transf_4"/>
    <property type="match status" value="1"/>
</dbReference>
<evidence type="ECO:0000313" key="5">
    <source>
        <dbReference type="EMBL" id="OGY17243.1"/>
    </source>
</evidence>
<evidence type="ECO:0000259" key="4">
    <source>
        <dbReference type="Pfam" id="PF13439"/>
    </source>
</evidence>
<evidence type="ECO:0008006" key="7">
    <source>
        <dbReference type="Google" id="ProtNLM"/>
    </source>
</evidence>
<evidence type="ECO:0000256" key="2">
    <source>
        <dbReference type="ARBA" id="ARBA00022679"/>
    </source>
</evidence>